<dbReference type="OrthoDB" id="4927927at2759"/>
<protein>
    <submittedName>
        <fullName evidence="1">Uncharacterized protein</fullName>
    </submittedName>
</protein>
<evidence type="ECO:0000313" key="2">
    <source>
        <dbReference type="Proteomes" id="UP000240493"/>
    </source>
</evidence>
<dbReference type="Proteomes" id="UP000240493">
    <property type="component" value="Unassembled WGS sequence"/>
</dbReference>
<keyword evidence="2" id="KW-1185">Reference proteome</keyword>
<proteinExistence type="predicted"/>
<name>A0A2T3ZGB9_TRIA4</name>
<dbReference type="AlphaFoldDB" id="A0A2T3ZGB9"/>
<evidence type="ECO:0000313" key="1">
    <source>
        <dbReference type="EMBL" id="PTB43846.1"/>
    </source>
</evidence>
<gene>
    <name evidence="1" type="ORF">M441DRAFT_77018</name>
</gene>
<reference evidence="1 2" key="1">
    <citation type="submission" date="2016-07" db="EMBL/GenBank/DDBJ databases">
        <title>Multiple horizontal gene transfer events from other fungi enriched the ability of initially mycotrophic Trichoderma (Ascomycota) to feed on dead plant biomass.</title>
        <authorList>
            <consortium name="DOE Joint Genome Institute"/>
            <person name="Aerts A."/>
            <person name="Atanasova L."/>
            <person name="Chenthamara K."/>
            <person name="Zhang J."/>
            <person name="Grujic M."/>
            <person name="Henrissat B."/>
            <person name="Kuo A."/>
            <person name="Salamov A."/>
            <person name="Lipzen A."/>
            <person name="Labutti K."/>
            <person name="Barry K."/>
            <person name="Miao Y."/>
            <person name="Rahimi M.J."/>
            <person name="Shen Q."/>
            <person name="Grigoriev I.V."/>
            <person name="Kubicek C.P."/>
            <person name="Druzhinina I.S."/>
        </authorList>
    </citation>
    <scope>NUCLEOTIDE SEQUENCE [LARGE SCALE GENOMIC DNA]</scope>
    <source>
        <strain evidence="1 2">CBS 433.97</strain>
    </source>
</reference>
<sequence>MLEHVRIHPLCGACSYAFIPGDEVISLIKRLDNKIEATYPASKYLDSLYCHQSNPHRMFCRLPDCIRCASAKQAVTVHKDCLELFERAHISSDTLSCLWTMATWRSPWHDAPILHLAPSSTTEIKEYIRRAAEEWKLPGLESLPMELDLLIYEQLPQSCLRRYISLWTVARWWIFEYNRKLLTISINEIEKWHRGTRPTIHMQAETNEHNGDKSFIRLSVDSQGLRSIERLKPGSANNGLLESNPALYIVEAAECFSTASIEYMFPFARLQLTGGLEENFRIWDTPSPPDWKDCVIDYKYTRTKSYLSTLNARTCNGITFFTCCNMIWAIHAHTSAQPSAQSTFKTLNPKQQAVAQWVYVPISSGDFITAFGWSYTDNQARFFLRLKLAGEVVVGSTSNITAENIQLIKQPSILIYERPDSQKITFVGGVAEPTISFEIPAFMPFNYRRTPFISANYSSAPLFNVCRTHIYHEAGTKTCRGILVEYLDGSKRALGHCRVGIDQTEVCIEPGQLCYAPTISANPRSGLRQQSVQVVISKENAHEHDGPDWICCAMKGVLGFWFNHNDTQIEVY</sequence>
<accession>A0A2T3ZGB9</accession>
<dbReference type="STRING" id="1042311.A0A2T3ZGB9"/>
<organism evidence="1 2">
    <name type="scientific">Trichoderma asperellum (strain ATCC 204424 / CBS 433.97 / NBRC 101777)</name>
    <dbReference type="NCBI Taxonomy" id="1042311"/>
    <lineage>
        <taxon>Eukaryota</taxon>
        <taxon>Fungi</taxon>
        <taxon>Dikarya</taxon>
        <taxon>Ascomycota</taxon>
        <taxon>Pezizomycotina</taxon>
        <taxon>Sordariomycetes</taxon>
        <taxon>Hypocreomycetidae</taxon>
        <taxon>Hypocreales</taxon>
        <taxon>Hypocreaceae</taxon>
        <taxon>Trichoderma</taxon>
    </lineage>
</organism>
<dbReference type="EMBL" id="KZ679258">
    <property type="protein sequence ID" value="PTB43846.1"/>
    <property type="molecule type" value="Genomic_DNA"/>
</dbReference>